<evidence type="ECO:0000256" key="4">
    <source>
        <dbReference type="PROSITE-ProRule" id="PRU00169"/>
    </source>
</evidence>
<dbReference type="Gene3D" id="3.40.50.2300">
    <property type="match status" value="1"/>
</dbReference>
<evidence type="ECO:0000256" key="1">
    <source>
        <dbReference type="ARBA" id="ARBA00022553"/>
    </source>
</evidence>
<dbReference type="RefSeq" id="WP_106339080.1">
    <property type="nucleotide sequence ID" value="NZ_PVZS01000028.1"/>
</dbReference>
<keyword evidence="1 4" id="KW-0597">Phosphoprotein</keyword>
<accession>A0A2T1HNQ0</accession>
<dbReference type="PROSITE" id="PS50110">
    <property type="entry name" value="RESPONSE_REGULATORY"/>
    <property type="match status" value="1"/>
</dbReference>
<dbReference type="PANTHER" id="PTHR44591:SF3">
    <property type="entry name" value="RESPONSE REGULATORY DOMAIN-CONTAINING PROTEIN"/>
    <property type="match status" value="1"/>
</dbReference>
<proteinExistence type="predicted"/>
<dbReference type="InterPro" id="IPR011006">
    <property type="entry name" value="CheY-like_superfamily"/>
</dbReference>
<dbReference type="OrthoDB" id="9782655at2"/>
<dbReference type="Proteomes" id="UP000239772">
    <property type="component" value="Unassembled WGS sequence"/>
</dbReference>
<evidence type="ECO:0000259" key="5">
    <source>
        <dbReference type="PROSITE" id="PS50110"/>
    </source>
</evidence>
<dbReference type="EMBL" id="PVZS01000028">
    <property type="protein sequence ID" value="PSC03263.1"/>
    <property type="molecule type" value="Genomic_DNA"/>
</dbReference>
<dbReference type="SUPFAM" id="SSF52172">
    <property type="entry name" value="CheY-like"/>
    <property type="match status" value="1"/>
</dbReference>
<comment type="caution">
    <text evidence="6">The sequence shown here is derived from an EMBL/GenBank/DDBJ whole genome shotgun (WGS) entry which is preliminary data.</text>
</comment>
<sequence length="160" mass="17871">MRQTGAGRAGAQPRLGLQVPSRRIFEFCFVQRLRVKGWAMVDWGRVSVLVVDDFAPMLTIVQKMLRELGVRDIDRASSCEAALARLRSRDYDLLIVDYFLGDETGDELIARARAAGEDVAAVIMTGEPEKASRALGHEVDWLRKPFTAAELQLRIEATLP</sequence>
<organism evidence="6 7">
    <name type="scientific">Alsobacter soli</name>
    <dbReference type="NCBI Taxonomy" id="2109933"/>
    <lineage>
        <taxon>Bacteria</taxon>
        <taxon>Pseudomonadati</taxon>
        <taxon>Pseudomonadota</taxon>
        <taxon>Alphaproteobacteria</taxon>
        <taxon>Hyphomicrobiales</taxon>
        <taxon>Alsobacteraceae</taxon>
        <taxon>Alsobacter</taxon>
    </lineage>
</organism>
<dbReference type="SMART" id="SM00448">
    <property type="entry name" value="REC"/>
    <property type="match status" value="1"/>
</dbReference>
<evidence type="ECO:0000313" key="6">
    <source>
        <dbReference type="EMBL" id="PSC03263.1"/>
    </source>
</evidence>
<keyword evidence="2" id="KW-0805">Transcription regulation</keyword>
<evidence type="ECO:0000256" key="2">
    <source>
        <dbReference type="ARBA" id="ARBA00023015"/>
    </source>
</evidence>
<dbReference type="InterPro" id="IPR050595">
    <property type="entry name" value="Bact_response_regulator"/>
</dbReference>
<feature type="modified residue" description="4-aspartylphosphate" evidence="4">
    <location>
        <position position="97"/>
    </location>
</feature>
<keyword evidence="7" id="KW-1185">Reference proteome</keyword>
<evidence type="ECO:0000313" key="7">
    <source>
        <dbReference type="Proteomes" id="UP000239772"/>
    </source>
</evidence>
<dbReference type="InterPro" id="IPR001789">
    <property type="entry name" value="Sig_transdc_resp-reg_receiver"/>
</dbReference>
<dbReference type="PANTHER" id="PTHR44591">
    <property type="entry name" value="STRESS RESPONSE REGULATOR PROTEIN 1"/>
    <property type="match status" value="1"/>
</dbReference>
<dbReference type="GO" id="GO:0000160">
    <property type="term" value="P:phosphorelay signal transduction system"/>
    <property type="evidence" value="ECO:0007669"/>
    <property type="project" value="InterPro"/>
</dbReference>
<dbReference type="Pfam" id="PF00072">
    <property type="entry name" value="Response_reg"/>
    <property type="match status" value="1"/>
</dbReference>
<evidence type="ECO:0000256" key="3">
    <source>
        <dbReference type="ARBA" id="ARBA00023163"/>
    </source>
</evidence>
<reference evidence="7" key="1">
    <citation type="submission" date="2018-03" db="EMBL/GenBank/DDBJ databases">
        <authorList>
            <person name="Sun L."/>
            <person name="Liu H."/>
            <person name="Chen W."/>
            <person name="Huang K."/>
            <person name="Liu W."/>
            <person name="Gao X."/>
        </authorList>
    </citation>
    <scope>NUCLEOTIDE SEQUENCE [LARGE SCALE GENOMIC DNA]</scope>
    <source>
        <strain evidence="7">SH9</strain>
    </source>
</reference>
<dbReference type="AlphaFoldDB" id="A0A2T1HNQ0"/>
<feature type="domain" description="Response regulatory" evidence="5">
    <location>
        <begin position="47"/>
        <end position="159"/>
    </location>
</feature>
<name>A0A2T1HNQ0_9HYPH</name>
<keyword evidence="3" id="KW-0804">Transcription</keyword>
<protein>
    <recommendedName>
        <fullName evidence="5">Response regulatory domain-containing protein</fullName>
    </recommendedName>
</protein>
<gene>
    <name evidence="6" type="ORF">SLNSH_19590</name>
</gene>